<dbReference type="Proteomes" id="UP000236000">
    <property type="component" value="Unassembled WGS sequence"/>
</dbReference>
<dbReference type="SUPFAM" id="SSF46955">
    <property type="entry name" value="Putative DNA-binding domain"/>
    <property type="match status" value="1"/>
</dbReference>
<comment type="caution">
    <text evidence="6">The sequence shown here is derived from an EMBL/GenBank/DDBJ whole genome shotgun (WGS) entry which is preliminary data.</text>
</comment>
<keyword evidence="1" id="KW-0678">Repressor</keyword>
<feature type="domain" description="HTH merR-type" evidence="5">
    <location>
        <begin position="6"/>
        <end position="76"/>
    </location>
</feature>
<evidence type="ECO:0000259" key="5">
    <source>
        <dbReference type="PROSITE" id="PS50937"/>
    </source>
</evidence>
<dbReference type="EMBL" id="PJKA01000013">
    <property type="protein sequence ID" value="PNC16879.1"/>
    <property type="molecule type" value="Genomic_DNA"/>
</dbReference>
<dbReference type="PROSITE" id="PS00552">
    <property type="entry name" value="HTH_MERR_1"/>
    <property type="match status" value="1"/>
</dbReference>
<proteinExistence type="predicted"/>
<accession>A0A2N8HAJ0</accession>
<dbReference type="InterPro" id="IPR009061">
    <property type="entry name" value="DNA-bd_dom_put_sf"/>
</dbReference>
<dbReference type="PROSITE" id="PS50937">
    <property type="entry name" value="HTH_MERR_2"/>
    <property type="match status" value="1"/>
</dbReference>
<evidence type="ECO:0000256" key="2">
    <source>
        <dbReference type="ARBA" id="ARBA00023015"/>
    </source>
</evidence>
<evidence type="ECO:0000256" key="3">
    <source>
        <dbReference type="ARBA" id="ARBA00023125"/>
    </source>
</evidence>
<dbReference type="OrthoDB" id="9773308at2"/>
<gene>
    <name evidence="6" type="ORF">CXU22_09475</name>
</gene>
<dbReference type="SMART" id="SM00422">
    <property type="entry name" value="HTH_MERR"/>
    <property type="match status" value="1"/>
</dbReference>
<sequence length="270" mass="31093">MDKQNLLTIGSLSKQTGVHIKSLRYYEQLGILRPAHTDPDTGYRYYTLSQIPVVDAIRACIFLDIPLKEFTTFLTKDQQRIHYKKLISHGTMLAHQKIRDIQEKLRLLEKFQKQMDRMEGFQHSEGQTVHALPEKYCWAVPYAGKQHSPDYNILITRMFEDISRNNLRLGAEAGLLSFHRSAGTEQFLYVEVEARKKGARQLKEIMRLPAASFLCAITQESGIGKAPLVFPELFALGYDKIIMETELFSGDYDVVHPKFELRCSLPPEEK</sequence>
<evidence type="ECO:0000256" key="4">
    <source>
        <dbReference type="ARBA" id="ARBA00023163"/>
    </source>
</evidence>
<keyword evidence="2" id="KW-0805">Transcription regulation</keyword>
<keyword evidence="4" id="KW-0804">Transcription</keyword>
<dbReference type="AlphaFoldDB" id="A0A2N8HAJ0"/>
<reference evidence="6 7" key="1">
    <citation type="journal article" date="2017" name="BMC Genomics">
        <title>Genome sequencing of 39 Akkermansia muciniphila isolates reveals its population structure, genomic and functional diverisity, and global distribution in mammalian gut microbiotas.</title>
        <authorList>
            <person name="Guo X."/>
            <person name="Li S."/>
            <person name="Zhang J."/>
            <person name="Wu F."/>
            <person name="Li X."/>
            <person name="Wu D."/>
            <person name="Zhang M."/>
            <person name="Ou Z."/>
            <person name="Jie Z."/>
            <person name="Yan Q."/>
            <person name="Li P."/>
            <person name="Yi J."/>
            <person name="Peng Y."/>
        </authorList>
    </citation>
    <scope>NUCLEOTIDE SEQUENCE [LARGE SCALE GENOMIC DNA]</scope>
    <source>
        <strain evidence="6 7">GP24</strain>
    </source>
</reference>
<dbReference type="RefSeq" id="WP_102714895.1">
    <property type="nucleotide sequence ID" value="NZ_PJKA01000013.1"/>
</dbReference>
<dbReference type="PANTHER" id="PTHR30204">
    <property type="entry name" value="REDOX-CYCLING DRUG-SENSING TRANSCRIPTIONAL ACTIVATOR SOXR"/>
    <property type="match status" value="1"/>
</dbReference>
<keyword evidence="3" id="KW-0238">DNA-binding</keyword>
<dbReference type="GO" id="GO:0003677">
    <property type="term" value="F:DNA binding"/>
    <property type="evidence" value="ECO:0007669"/>
    <property type="project" value="UniProtKB-KW"/>
</dbReference>
<dbReference type="InterPro" id="IPR047057">
    <property type="entry name" value="MerR_fam"/>
</dbReference>
<evidence type="ECO:0000256" key="1">
    <source>
        <dbReference type="ARBA" id="ARBA00022491"/>
    </source>
</evidence>
<dbReference type="Pfam" id="PF13411">
    <property type="entry name" value="MerR_1"/>
    <property type="match status" value="1"/>
</dbReference>
<dbReference type="GO" id="GO:0003700">
    <property type="term" value="F:DNA-binding transcription factor activity"/>
    <property type="evidence" value="ECO:0007669"/>
    <property type="project" value="InterPro"/>
</dbReference>
<name>A0A2N8HAJ0_9BACT</name>
<protein>
    <recommendedName>
        <fullName evidence="5">HTH merR-type domain-containing protein</fullName>
    </recommendedName>
</protein>
<dbReference type="PANTHER" id="PTHR30204:SF69">
    <property type="entry name" value="MERR-FAMILY TRANSCRIPTIONAL REGULATOR"/>
    <property type="match status" value="1"/>
</dbReference>
<organism evidence="6 7">
    <name type="scientific">Akkermansia muciniphila</name>
    <dbReference type="NCBI Taxonomy" id="239935"/>
    <lineage>
        <taxon>Bacteria</taxon>
        <taxon>Pseudomonadati</taxon>
        <taxon>Verrucomicrobiota</taxon>
        <taxon>Verrucomicrobiia</taxon>
        <taxon>Verrucomicrobiales</taxon>
        <taxon>Akkermansiaceae</taxon>
        <taxon>Akkermansia</taxon>
    </lineage>
</organism>
<evidence type="ECO:0000313" key="6">
    <source>
        <dbReference type="EMBL" id="PNC16879.1"/>
    </source>
</evidence>
<evidence type="ECO:0000313" key="7">
    <source>
        <dbReference type="Proteomes" id="UP000236000"/>
    </source>
</evidence>
<dbReference type="InterPro" id="IPR000551">
    <property type="entry name" value="MerR-type_HTH_dom"/>
</dbReference>
<dbReference type="Gene3D" id="1.10.1660.10">
    <property type="match status" value="1"/>
</dbReference>